<feature type="compositionally biased region" description="Basic and acidic residues" evidence="1">
    <location>
        <begin position="316"/>
        <end position="336"/>
    </location>
</feature>
<proteinExistence type="predicted"/>
<organism evidence="3 4">
    <name type="scientific">Acorus gramineus</name>
    <name type="common">Dwarf sweet flag</name>
    <dbReference type="NCBI Taxonomy" id="55184"/>
    <lineage>
        <taxon>Eukaryota</taxon>
        <taxon>Viridiplantae</taxon>
        <taxon>Streptophyta</taxon>
        <taxon>Embryophyta</taxon>
        <taxon>Tracheophyta</taxon>
        <taxon>Spermatophyta</taxon>
        <taxon>Magnoliopsida</taxon>
        <taxon>Liliopsida</taxon>
        <taxon>Acoraceae</taxon>
        <taxon>Acorus</taxon>
    </lineage>
</organism>
<evidence type="ECO:0000313" key="3">
    <source>
        <dbReference type="EMBL" id="KAK1260796.1"/>
    </source>
</evidence>
<accession>A0AAV9A9Q8</accession>
<reference evidence="3" key="1">
    <citation type="journal article" date="2023" name="Nat. Commun.">
        <title>Diploid and tetraploid genomes of Acorus and the evolution of monocots.</title>
        <authorList>
            <person name="Ma L."/>
            <person name="Liu K.W."/>
            <person name="Li Z."/>
            <person name="Hsiao Y.Y."/>
            <person name="Qi Y."/>
            <person name="Fu T."/>
            <person name="Tang G.D."/>
            <person name="Zhang D."/>
            <person name="Sun W.H."/>
            <person name="Liu D.K."/>
            <person name="Li Y."/>
            <person name="Chen G.Z."/>
            <person name="Liu X.D."/>
            <person name="Liao X.Y."/>
            <person name="Jiang Y.T."/>
            <person name="Yu X."/>
            <person name="Hao Y."/>
            <person name="Huang J."/>
            <person name="Zhao X.W."/>
            <person name="Ke S."/>
            <person name="Chen Y.Y."/>
            <person name="Wu W.L."/>
            <person name="Hsu J.L."/>
            <person name="Lin Y.F."/>
            <person name="Huang M.D."/>
            <person name="Li C.Y."/>
            <person name="Huang L."/>
            <person name="Wang Z.W."/>
            <person name="Zhao X."/>
            <person name="Zhong W.Y."/>
            <person name="Peng D.H."/>
            <person name="Ahmad S."/>
            <person name="Lan S."/>
            <person name="Zhang J.S."/>
            <person name="Tsai W.C."/>
            <person name="Van de Peer Y."/>
            <person name="Liu Z.J."/>
        </authorList>
    </citation>
    <scope>NUCLEOTIDE SEQUENCE</scope>
    <source>
        <strain evidence="3">SCP</strain>
    </source>
</reference>
<feature type="region of interest" description="Disordered" evidence="1">
    <location>
        <begin position="312"/>
        <end position="336"/>
    </location>
</feature>
<dbReference type="Proteomes" id="UP001179952">
    <property type="component" value="Unassembled WGS sequence"/>
</dbReference>
<dbReference type="InterPro" id="IPR057458">
    <property type="entry name" value="GRDP_C2"/>
</dbReference>
<evidence type="ECO:0000256" key="1">
    <source>
        <dbReference type="SAM" id="MobiDB-lite"/>
    </source>
</evidence>
<gene>
    <name evidence="3" type="ORF">QJS04_geneDACA002157</name>
</gene>
<evidence type="ECO:0000259" key="2">
    <source>
        <dbReference type="Pfam" id="PF25334"/>
    </source>
</evidence>
<comment type="caution">
    <text evidence="3">The sequence shown here is derived from an EMBL/GenBank/DDBJ whole genome shotgun (WGS) entry which is preliminary data.</text>
</comment>
<feature type="domain" description="GRDP C2" evidence="2">
    <location>
        <begin position="136"/>
        <end position="269"/>
    </location>
</feature>
<dbReference type="InterPro" id="IPR009836">
    <property type="entry name" value="GRDP-like"/>
</dbReference>
<dbReference type="PANTHER" id="PTHR34365:SF7">
    <property type="entry name" value="GLYCINE-RICH DOMAIN-CONTAINING PROTEIN 1"/>
    <property type="match status" value="1"/>
</dbReference>
<dbReference type="AlphaFoldDB" id="A0AAV9A9Q8"/>
<sequence>MDKSQELEWLEAQKIVISEDLIVAAKQQLRFLEEVDRNRCLYESPILDRAIHRSVVGKILEHDDTDSDISKGKKLNVGFSETSQQYETFGIRYWKAGAMYRNQAPSPVATTPCSTKHVTKNVSQQNKYQKYIQLPQKMVVDVLLEIVGIRNKPDGQKGNFFVTFSTKKPDMFLEGGNRLSILSESGHKRVSSFQCEPTSELVLTLMWNPPSNLHISRPEKTIGKTSISLTDLMDPNASLSIEKWCELESIAKHVDSKPIHLHIAVSFTVPRKVIGVTRWSEEAHILAVPTEDGWSLQDEHIFELRGPRSVMTPTKDGFRSTPRPDFHEGKKEPFNA</sequence>
<dbReference type="EMBL" id="JAUJYN010000011">
    <property type="protein sequence ID" value="KAK1260796.1"/>
    <property type="molecule type" value="Genomic_DNA"/>
</dbReference>
<dbReference type="Pfam" id="PF25334">
    <property type="entry name" value="C2_GRDP"/>
    <property type="match status" value="1"/>
</dbReference>
<evidence type="ECO:0000313" key="4">
    <source>
        <dbReference type="Proteomes" id="UP001179952"/>
    </source>
</evidence>
<dbReference type="PANTHER" id="PTHR34365">
    <property type="entry name" value="ENOLASE (DUF1399)"/>
    <property type="match status" value="1"/>
</dbReference>
<keyword evidence="4" id="KW-1185">Reference proteome</keyword>
<name>A0AAV9A9Q8_ACOGR</name>
<reference evidence="3" key="2">
    <citation type="submission" date="2023-06" db="EMBL/GenBank/DDBJ databases">
        <authorList>
            <person name="Ma L."/>
            <person name="Liu K.-W."/>
            <person name="Li Z."/>
            <person name="Hsiao Y.-Y."/>
            <person name="Qi Y."/>
            <person name="Fu T."/>
            <person name="Tang G."/>
            <person name="Zhang D."/>
            <person name="Sun W.-H."/>
            <person name="Liu D.-K."/>
            <person name="Li Y."/>
            <person name="Chen G.-Z."/>
            <person name="Liu X.-D."/>
            <person name="Liao X.-Y."/>
            <person name="Jiang Y.-T."/>
            <person name="Yu X."/>
            <person name="Hao Y."/>
            <person name="Huang J."/>
            <person name="Zhao X.-W."/>
            <person name="Ke S."/>
            <person name="Chen Y.-Y."/>
            <person name="Wu W.-L."/>
            <person name="Hsu J.-L."/>
            <person name="Lin Y.-F."/>
            <person name="Huang M.-D."/>
            <person name="Li C.-Y."/>
            <person name="Huang L."/>
            <person name="Wang Z.-W."/>
            <person name="Zhao X."/>
            <person name="Zhong W.-Y."/>
            <person name="Peng D.-H."/>
            <person name="Ahmad S."/>
            <person name="Lan S."/>
            <person name="Zhang J.-S."/>
            <person name="Tsai W.-C."/>
            <person name="Van De Peer Y."/>
            <person name="Liu Z.-J."/>
        </authorList>
    </citation>
    <scope>NUCLEOTIDE SEQUENCE</scope>
    <source>
        <strain evidence="3">SCP</strain>
        <tissue evidence="3">Leaves</tissue>
    </source>
</reference>
<protein>
    <recommendedName>
        <fullName evidence="2">GRDP C2 domain-containing protein</fullName>
    </recommendedName>
</protein>